<evidence type="ECO:0000313" key="3">
    <source>
        <dbReference type="Proteomes" id="UP001589733"/>
    </source>
</evidence>
<feature type="region of interest" description="Disordered" evidence="1">
    <location>
        <begin position="143"/>
        <end position="181"/>
    </location>
</feature>
<feature type="compositionally biased region" description="Polar residues" evidence="1">
    <location>
        <begin position="15"/>
        <end position="27"/>
    </location>
</feature>
<feature type="compositionally biased region" description="Low complexity" evidence="1">
    <location>
        <begin position="36"/>
        <end position="52"/>
    </location>
</feature>
<dbReference type="EMBL" id="JBHLYR010000069">
    <property type="protein sequence ID" value="MFB9994912.1"/>
    <property type="molecule type" value="Genomic_DNA"/>
</dbReference>
<feature type="region of interest" description="Disordered" evidence="1">
    <location>
        <begin position="103"/>
        <end position="124"/>
    </location>
</feature>
<sequence>MSMIPDDAGDDHLQASDQQDVTPQTVDYSLPEDDNPANQDDQANADEVQAAQDDLDDLPVSGDVTGGNHRPGTEGLTGAGIALDDGIDPSLRTEMLDNALAYMDDTPPNNVNDEPGFDEGVPNSISDFSVVTKDMPGGVARLADPSFDAGGEVQGARISGSGGFDGGPPRTTPLPDSTDGN</sequence>
<evidence type="ECO:0000313" key="2">
    <source>
        <dbReference type="EMBL" id="MFB9994912.1"/>
    </source>
</evidence>
<keyword evidence="3" id="KW-1185">Reference proteome</keyword>
<comment type="caution">
    <text evidence="2">The sequence shown here is derived from an EMBL/GenBank/DDBJ whole genome shotgun (WGS) entry which is preliminary data.</text>
</comment>
<name>A0ABV6B6Q7_9DEIO</name>
<protein>
    <submittedName>
        <fullName evidence="2">Uncharacterized protein</fullName>
    </submittedName>
</protein>
<gene>
    <name evidence="2" type="ORF">ACFFLM_23460</name>
</gene>
<accession>A0ABV6B6Q7</accession>
<dbReference type="RefSeq" id="WP_380016330.1">
    <property type="nucleotide sequence ID" value="NZ_JBHLYR010000069.1"/>
</dbReference>
<reference evidence="2 3" key="1">
    <citation type="submission" date="2024-09" db="EMBL/GenBank/DDBJ databases">
        <authorList>
            <person name="Sun Q."/>
            <person name="Mori K."/>
        </authorList>
    </citation>
    <scope>NUCLEOTIDE SEQUENCE [LARGE SCALE GENOMIC DNA]</scope>
    <source>
        <strain evidence="2 3">JCM 13503</strain>
    </source>
</reference>
<feature type="region of interest" description="Disordered" evidence="1">
    <location>
        <begin position="1"/>
        <end position="86"/>
    </location>
</feature>
<organism evidence="2 3">
    <name type="scientific">Deinococcus oregonensis</name>
    <dbReference type="NCBI Taxonomy" id="1805970"/>
    <lineage>
        <taxon>Bacteria</taxon>
        <taxon>Thermotogati</taxon>
        <taxon>Deinococcota</taxon>
        <taxon>Deinococci</taxon>
        <taxon>Deinococcales</taxon>
        <taxon>Deinococcaceae</taxon>
        <taxon>Deinococcus</taxon>
    </lineage>
</organism>
<proteinExistence type="predicted"/>
<evidence type="ECO:0000256" key="1">
    <source>
        <dbReference type="SAM" id="MobiDB-lite"/>
    </source>
</evidence>
<dbReference type="Proteomes" id="UP001589733">
    <property type="component" value="Unassembled WGS sequence"/>
</dbReference>